<comment type="similarity">
    <text evidence="2">Belongs to the mitochondrion-specific ribosomal protein mL52 family.</text>
</comment>
<dbReference type="GO" id="GO:0005762">
    <property type="term" value="C:mitochondrial large ribosomal subunit"/>
    <property type="evidence" value="ECO:0007669"/>
    <property type="project" value="InterPro"/>
</dbReference>
<evidence type="ECO:0000256" key="2">
    <source>
        <dbReference type="ARBA" id="ARBA00007232"/>
    </source>
</evidence>
<dbReference type="Pfam" id="PF18699">
    <property type="entry name" value="MRPL52"/>
    <property type="match status" value="1"/>
</dbReference>
<evidence type="ECO:0000256" key="5">
    <source>
        <dbReference type="ARBA" id="ARBA00023128"/>
    </source>
</evidence>
<evidence type="ECO:0000256" key="6">
    <source>
        <dbReference type="ARBA" id="ARBA00023274"/>
    </source>
</evidence>
<dbReference type="InterPro" id="IPR034596">
    <property type="entry name" value="Ribosomal_mL52"/>
</dbReference>
<keyword evidence="3" id="KW-0809">Transit peptide</keyword>
<evidence type="ECO:0000313" key="10">
    <source>
        <dbReference type="Proteomes" id="UP001152798"/>
    </source>
</evidence>
<dbReference type="EMBL" id="OV725080">
    <property type="protein sequence ID" value="CAH1398392.1"/>
    <property type="molecule type" value="Genomic_DNA"/>
</dbReference>
<gene>
    <name evidence="9" type="ORF">NEZAVI_LOCUS8054</name>
</gene>
<dbReference type="PANTHER" id="PTHR34090:SF1">
    <property type="entry name" value="LARGE RIBOSOMAL SUBUNIT PROTEIN ML52"/>
    <property type="match status" value="1"/>
</dbReference>
<protein>
    <recommendedName>
        <fullName evidence="7">Large ribosomal subunit protein mL52</fullName>
    </recommendedName>
    <alternativeName>
        <fullName evidence="8">39S ribosomal protein L52, mitochondrial</fullName>
    </alternativeName>
</protein>
<keyword evidence="6" id="KW-0687">Ribonucleoprotein</keyword>
<accession>A0A9P0HAH7</accession>
<dbReference type="PANTHER" id="PTHR34090">
    <property type="entry name" value="39S RIBOSOMAL PROTEIN L52, MITOCHONDRIAL"/>
    <property type="match status" value="1"/>
</dbReference>
<dbReference type="OrthoDB" id="10249237at2759"/>
<dbReference type="GO" id="GO:0032543">
    <property type="term" value="P:mitochondrial translation"/>
    <property type="evidence" value="ECO:0007669"/>
    <property type="project" value="InterPro"/>
</dbReference>
<keyword evidence="5" id="KW-0496">Mitochondrion</keyword>
<keyword evidence="4" id="KW-0689">Ribosomal protein</keyword>
<evidence type="ECO:0000256" key="1">
    <source>
        <dbReference type="ARBA" id="ARBA00004173"/>
    </source>
</evidence>
<comment type="subcellular location">
    <subcellularLocation>
        <location evidence="1">Mitochondrion</location>
    </subcellularLocation>
</comment>
<evidence type="ECO:0000256" key="3">
    <source>
        <dbReference type="ARBA" id="ARBA00022946"/>
    </source>
</evidence>
<proteinExistence type="inferred from homology"/>
<keyword evidence="10" id="KW-1185">Reference proteome</keyword>
<sequence length="136" mass="15754">MVTGSSLAYLNNITLLWETLKLPLDRLSGFVKFSTLGALQIEHKWMESRWVPPKTNATLLNLPDYTFLDNRPTPYGARQRRRIEKQKKYTARIIQLTSEMDLAMNLYRQREAAKQAIIDDRISKKLTEKGIKTVGD</sequence>
<evidence type="ECO:0000256" key="8">
    <source>
        <dbReference type="ARBA" id="ARBA00035425"/>
    </source>
</evidence>
<dbReference type="GO" id="GO:0003735">
    <property type="term" value="F:structural constituent of ribosome"/>
    <property type="evidence" value="ECO:0007669"/>
    <property type="project" value="InterPro"/>
</dbReference>
<evidence type="ECO:0000256" key="7">
    <source>
        <dbReference type="ARBA" id="ARBA00035181"/>
    </source>
</evidence>
<name>A0A9P0HAH7_NEZVI</name>
<dbReference type="AlphaFoldDB" id="A0A9P0HAH7"/>
<reference evidence="9" key="1">
    <citation type="submission" date="2022-01" db="EMBL/GenBank/DDBJ databases">
        <authorList>
            <person name="King R."/>
        </authorList>
    </citation>
    <scope>NUCLEOTIDE SEQUENCE</scope>
</reference>
<evidence type="ECO:0000256" key="4">
    <source>
        <dbReference type="ARBA" id="ARBA00022980"/>
    </source>
</evidence>
<dbReference type="Proteomes" id="UP001152798">
    <property type="component" value="Chromosome 4"/>
</dbReference>
<organism evidence="9 10">
    <name type="scientific">Nezara viridula</name>
    <name type="common">Southern green stink bug</name>
    <name type="synonym">Cimex viridulus</name>
    <dbReference type="NCBI Taxonomy" id="85310"/>
    <lineage>
        <taxon>Eukaryota</taxon>
        <taxon>Metazoa</taxon>
        <taxon>Ecdysozoa</taxon>
        <taxon>Arthropoda</taxon>
        <taxon>Hexapoda</taxon>
        <taxon>Insecta</taxon>
        <taxon>Pterygota</taxon>
        <taxon>Neoptera</taxon>
        <taxon>Paraneoptera</taxon>
        <taxon>Hemiptera</taxon>
        <taxon>Heteroptera</taxon>
        <taxon>Panheteroptera</taxon>
        <taxon>Pentatomomorpha</taxon>
        <taxon>Pentatomoidea</taxon>
        <taxon>Pentatomidae</taxon>
        <taxon>Pentatominae</taxon>
        <taxon>Nezara</taxon>
    </lineage>
</organism>
<evidence type="ECO:0000313" key="9">
    <source>
        <dbReference type="EMBL" id="CAH1398392.1"/>
    </source>
</evidence>